<dbReference type="AlphaFoldDB" id="A0AAU3GRF3"/>
<dbReference type="InterPro" id="IPR036390">
    <property type="entry name" value="WH_DNA-bd_sf"/>
</dbReference>
<dbReference type="Gene3D" id="1.10.10.10">
    <property type="entry name" value="Winged helix-like DNA-binding domain superfamily/Winged helix DNA-binding domain"/>
    <property type="match status" value="1"/>
</dbReference>
<keyword evidence="1" id="KW-0805">Transcription regulation</keyword>
<dbReference type="InterPro" id="IPR001845">
    <property type="entry name" value="HTH_ArsR_DNA-bd_dom"/>
</dbReference>
<dbReference type="InterPro" id="IPR051011">
    <property type="entry name" value="Metal_resp_trans_reg"/>
</dbReference>
<protein>
    <submittedName>
        <fullName evidence="5">Helix-turn-helix domain-containing protein</fullName>
    </submittedName>
</protein>
<keyword evidence="2" id="KW-0238">DNA-binding</keyword>
<dbReference type="PANTHER" id="PTHR43132">
    <property type="entry name" value="ARSENICAL RESISTANCE OPERON REPRESSOR ARSR-RELATED"/>
    <property type="match status" value="1"/>
</dbReference>
<dbReference type="InterPro" id="IPR036388">
    <property type="entry name" value="WH-like_DNA-bd_sf"/>
</dbReference>
<dbReference type="SUPFAM" id="SSF46785">
    <property type="entry name" value="Winged helix' DNA-binding domain"/>
    <property type="match status" value="1"/>
</dbReference>
<dbReference type="EMBL" id="CP109535">
    <property type="protein sequence ID" value="WTY95752.1"/>
    <property type="molecule type" value="Genomic_DNA"/>
</dbReference>
<evidence type="ECO:0000259" key="4">
    <source>
        <dbReference type="SMART" id="SM00418"/>
    </source>
</evidence>
<evidence type="ECO:0000256" key="2">
    <source>
        <dbReference type="ARBA" id="ARBA00023125"/>
    </source>
</evidence>
<dbReference type="GO" id="GO:0003677">
    <property type="term" value="F:DNA binding"/>
    <property type="evidence" value="ECO:0007669"/>
    <property type="project" value="UniProtKB-KW"/>
</dbReference>
<organism evidence="5">
    <name type="scientific">Streptomyces sp. NBC_01401</name>
    <dbReference type="NCBI Taxonomy" id="2903854"/>
    <lineage>
        <taxon>Bacteria</taxon>
        <taxon>Bacillati</taxon>
        <taxon>Actinomycetota</taxon>
        <taxon>Actinomycetes</taxon>
        <taxon>Kitasatosporales</taxon>
        <taxon>Streptomycetaceae</taxon>
        <taxon>Streptomyces</taxon>
    </lineage>
</organism>
<evidence type="ECO:0000256" key="3">
    <source>
        <dbReference type="ARBA" id="ARBA00023163"/>
    </source>
</evidence>
<name>A0AAU3GRF3_9ACTN</name>
<reference evidence="5" key="1">
    <citation type="submission" date="2022-10" db="EMBL/GenBank/DDBJ databases">
        <title>The complete genomes of actinobacterial strains from the NBC collection.</title>
        <authorList>
            <person name="Joergensen T.S."/>
            <person name="Alvarez Arevalo M."/>
            <person name="Sterndorff E.B."/>
            <person name="Faurdal D."/>
            <person name="Vuksanovic O."/>
            <person name="Mourched A.-S."/>
            <person name="Charusanti P."/>
            <person name="Shaw S."/>
            <person name="Blin K."/>
            <person name="Weber T."/>
        </authorList>
    </citation>
    <scope>NUCLEOTIDE SEQUENCE</scope>
    <source>
        <strain evidence="5">NBC_01401</strain>
    </source>
</reference>
<dbReference type="InterPro" id="IPR011991">
    <property type="entry name" value="ArsR-like_HTH"/>
</dbReference>
<accession>A0AAU3GRF3</accession>
<sequence>MLRIHFTAADLSRVRVASAPDPLWEVCMSLHRLRARQGRRPYAPWYRAARARLHAGGLAGSVRSLLLPLVPQAGYFPDFLTPAESADGLDAGLKGILETPPDRVQAEVGRLSRTGGVASWGAHLAEHDVRSHLTRTIRAYHDAVIAPHGDEIQARFEAERSAHARTLLDGGLDGLLRTPGGGEWKPPVLSVGYPVDRDLYLQGRGLRLIPSYFCWGSPVALADPGLEPVLVFPVSHEPLRQPLPGDQDRGGPLAALLGRTRAAVLRAAVSSTGATTGELARVAGVSDSSASQHATALRNAGLLVTHRHAMSVLHTLTPLGSTLLAGGRSADRVPAG</sequence>
<dbReference type="CDD" id="cd00090">
    <property type="entry name" value="HTH_ARSR"/>
    <property type="match status" value="1"/>
</dbReference>
<dbReference type="GO" id="GO:0003700">
    <property type="term" value="F:DNA-binding transcription factor activity"/>
    <property type="evidence" value="ECO:0007669"/>
    <property type="project" value="InterPro"/>
</dbReference>
<feature type="domain" description="HTH arsR-type" evidence="4">
    <location>
        <begin position="251"/>
        <end position="328"/>
    </location>
</feature>
<dbReference type="PANTHER" id="PTHR43132:SF8">
    <property type="entry name" value="HTH-TYPE TRANSCRIPTIONAL REGULATOR KMTR"/>
    <property type="match status" value="1"/>
</dbReference>
<gene>
    <name evidence="5" type="ORF">OG626_13000</name>
</gene>
<keyword evidence="3" id="KW-0804">Transcription</keyword>
<evidence type="ECO:0000313" key="5">
    <source>
        <dbReference type="EMBL" id="WTY95752.1"/>
    </source>
</evidence>
<evidence type="ECO:0000256" key="1">
    <source>
        <dbReference type="ARBA" id="ARBA00023015"/>
    </source>
</evidence>
<dbReference type="SMART" id="SM00418">
    <property type="entry name" value="HTH_ARSR"/>
    <property type="match status" value="1"/>
</dbReference>
<proteinExistence type="predicted"/>